<dbReference type="Pfam" id="PF01494">
    <property type="entry name" value="FAD_binding_3"/>
    <property type="match status" value="1"/>
</dbReference>
<dbReference type="PANTHER" id="PTHR46496">
    <property type="match status" value="1"/>
</dbReference>
<evidence type="ECO:0000256" key="3">
    <source>
        <dbReference type="ARBA" id="ARBA00022827"/>
    </source>
</evidence>
<dbReference type="AlphaFoldDB" id="A0A250INA4"/>
<evidence type="ECO:0000313" key="6">
    <source>
        <dbReference type="EMBL" id="ATB33225.1"/>
    </source>
</evidence>
<feature type="domain" description="FAD-binding" evidence="5">
    <location>
        <begin position="9"/>
        <end position="348"/>
    </location>
</feature>
<evidence type="ECO:0000256" key="2">
    <source>
        <dbReference type="ARBA" id="ARBA00022630"/>
    </source>
</evidence>
<dbReference type="InterPro" id="IPR036188">
    <property type="entry name" value="FAD/NAD-bd_sf"/>
</dbReference>
<evidence type="ECO:0000256" key="1">
    <source>
        <dbReference type="ARBA" id="ARBA00001974"/>
    </source>
</evidence>
<evidence type="ECO:0000256" key="4">
    <source>
        <dbReference type="ARBA" id="ARBA00023002"/>
    </source>
</evidence>
<dbReference type="KEGG" id="mbd:MEBOL_006714"/>
<evidence type="ECO:0000313" key="7">
    <source>
        <dbReference type="Proteomes" id="UP000217289"/>
    </source>
</evidence>
<dbReference type="GO" id="GO:0016491">
    <property type="term" value="F:oxidoreductase activity"/>
    <property type="evidence" value="ECO:0007669"/>
    <property type="project" value="UniProtKB-KW"/>
</dbReference>
<keyword evidence="4" id="KW-0560">Oxidoreductase</keyword>
<protein>
    <recommendedName>
        <fullName evidence="5">FAD-binding domain-containing protein</fullName>
    </recommendedName>
</protein>
<gene>
    <name evidence="6" type="ORF">MEBOL_006714</name>
</gene>
<sequence length="412" mass="44562">MNRCMVEQRIIVIGGGIGGLCAAIALRKAGCEVVLYERAGELRQVGAGLSLLPNAFRALETLGLAREVAAVGKPWRETRIHRSDGRVLGHLPVEPLCRTLGQSAVVMSRAELHEVLLRALGPDVPRLGARCTGFRVEGTGVVAEFEDGRRERGACLIGADGLNSIIRGQVVPGVTQRYSGHSSWRGMVEFESPVFPEGTLFEVLGRGARFVLCHIGPGASGAKRVYWALLANTPAGGRDPEGGRKASVLSRVGGWMAPIEAVVEATPEEAILRTDVSCIDPLDRWGEGPVTLLGDAAHAMVTDMAQGACQAIEDAVVLAQCVREADDLERALRAYEARRRPRTAELARLSWRSGSLRYVEGRVSTWLRDTLLRCVPSSLVEKQLRYVVGFPFLDAQAGPGSTPFRAESWLKR</sequence>
<dbReference type="SUPFAM" id="SSF51905">
    <property type="entry name" value="FAD/NAD(P)-binding domain"/>
    <property type="match status" value="1"/>
</dbReference>
<keyword evidence="2" id="KW-0285">Flavoprotein</keyword>
<comment type="cofactor">
    <cofactor evidence="1">
        <name>FAD</name>
        <dbReference type="ChEBI" id="CHEBI:57692"/>
    </cofactor>
</comment>
<reference evidence="6 7" key="1">
    <citation type="submission" date="2017-06" db="EMBL/GenBank/DDBJ databases">
        <authorList>
            <person name="Kim H.J."/>
            <person name="Triplett B.A."/>
        </authorList>
    </citation>
    <scope>NUCLEOTIDE SEQUENCE [LARGE SCALE GENOMIC DNA]</scope>
    <source>
        <strain evidence="6 7">DSM 14713</strain>
    </source>
</reference>
<dbReference type="PANTHER" id="PTHR46496:SF1">
    <property type="entry name" value="ZEAXANTHIN EPOXIDASE, CHLOROPLASTIC"/>
    <property type="match status" value="1"/>
</dbReference>
<proteinExistence type="predicted"/>
<keyword evidence="3" id="KW-0274">FAD</keyword>
<dbReference type="Gene3D" id="3.50.50.60">
    <property type="entry name" value="FAD/NAD(P)-binding domain"/>
    <property type="match status" value="1"/>
</dbReference>
<name>A0A250INA4_9BACT</name>
<dbReference type="GO" id="GO:0071949">
    <property type="term" value="F:FAD binding"/>
    <property type="evidence" value="ECO:0007669"/>
    <property type="project" value="InterPro"/>
</dbReference>
<evidence type="ECO:0000259" key="5">
    <source>
        <dbReference type="Pfam" id="PF01494"/>
    </source>
</evidence>
<keyword evidence="7" id="KW-1185">Reference proteome</keyword>
<dbReference type="InterPro" id="IPR002938">
    <property type="entry name" value="FAD-bd"/>
</dbReference>
<dbReference type="PRINTS" id="PR00420">
    <property type="entry name" value="RNGMNOXGNASE"/>
</dbReference>
<organism evidence="6 7">
    <name type="scientific">Melittangium boletus DSM 14713</name>
    <dbReference type="NCBI Taxonomy" id="1294270"/>
    <lineage>
        <taxon>Bacteria</taxon>
        <taxon>Pseudomonadati</taxon>
        <taxon>Myxococcota</taxon>
        <taxon>Myxococcia</taxon>
        <taxon>Myxococcales</taxon>
        <taxon>Cystobacterineae</taxon>
        <taxon>Archangiaceae</taxon>
        <taxon>Melittangium</taxon>
    </lineage>
</organism>
<dbReference type="Proteomes" id="UP000217289">
    <property type="component" value="Chromosome"/>
</dbReference>
<dbReference type="EMBL" id="CP022163">
    <property type="protein sequence ID" value="ATB33225.1"/>
    <property type="molecule type" value="Genomic_DNA"/>
</dbReference>
<accession>A0A250INA4</accession>